<dbReference type="Proteomes" id="UP001521184">
    <property type="component" value="Unassembled WGS sequence"/>
</dbReference>
<accession>A0ABR3TGV5</accession>
<dbReference type="EMBL" id="JAKEKT020000074">
    <property type="protein sequence ID" value="KAL1638783.1"/>
    <property type="molecule type" value="Genomic_DNA"/>
</dbReference>
<evidence type="ECO:0000313" key="2">
    <source>
        <dbReference type="Proteomes" id="UP001521184"/>
    </source>
</evidence>
<sequence>MQSDEEFIPRDESVPRAELPVSIRTRKGKEELVRRFHNLKGHIKYKCGPLNEMDQRCDHLIGSFKLCQFELVSKSPGSSKLTPIDDILVDLQKWQTQWQKVIQELEGFIDQEVMPWQSKSPDFVEFLAKGRELPKDVDDADSTPQRFSWIHTAYSILMSDLSDIYWRAFDKREDLGSTVAEELKRWEDLVRFWFKPVIDTVIRGR</sequence>
<organism evidence="1 2">
    <name type="scientific">Diplodia intermedia</name>
    <dbReference type="NCBI Taxonomy" id="856260"/>
    <lineage>
        <taxon>Eukaryota</taxon>
        <taxon>Fungi</taxon>
        <taxon>Dikarya</taxon>
        <taxon>Ascomycota</taxon>
        <taxon>Pezizomycotina</taxon>
        <taxon>Dothideomycetes</taxon>
        <taxon>Dothideomycetes incertae sedis</taxon>
        <taxon>Botryosphaeriales</taxon>
        <taxon>Botryosphaeriaceae</taxon>
        <taxon>Diplodia</taxon>
    </lineage>
</organism>
<comment type="caution">
    <text evidence="1">The sequence shown here is derived from an EMBL/GenBank/DDBJ whole genome shotgun (WGS) entry which is preliminary data.</text>
</comment>
<reference evidence="1 2" key="1">
    <citation type="journal article" date="2023" name="Plant Dis.">
        <title>First Report of Diplodia intermedia Causing Canker and Dieback Diseases on Apple Trees in Canada.</title>
        <authorList>
            <person name="Ellouze W."/>
            <person name="Ilyukhin E."/>
            <person name="Sulman M."/>
            <person name="Ali S."/>
        </authorList>
    </citation>
    <scope>NUCLEOTIDE SEQUENCE [LARGE SCALE GENOMIC DNA]</scope>
    <source>
        <strain evidence="1 2">M45-28</strain>
    </source>
</reference>
<gene>
    <name evidence="1" type="ORF">SLS58_008597</name>
</gene>
<evidence type="ECO:0000313" key="1">
    <source>
        <dbReference type="EMBL" id="KAL1638783.1"/>
    </source>
</evidence>
<keyword evidence="2" id="KW-1185">Reference proteome</keyword>
<name>A0ABR3TGV5_9PEZI</name>
<protein>
    <submittedName>
        <fullName evidence="1">Uncharacterized protein</fullName>
    </submittedName>
</protein>
<proteinExistence type="predicted"/>